<protein>
    <submittedName>
        <fullName evidence="1">Uncharacterized protein</fullName>
    </submittedName>
</protein>
<dbReference type="AlphaFoldDB" id="A0A562UVG0"/>
<dbReference type="Proteomes" id="UP000320547">
    <property type="component" value="Unassembled WGS sequence"/>
</dbReference>
<evidence type="ECO:0000313" key="1">
    <source>
        <dbReference type="EMBL" id="TWJ09577.1"/>
    </source>
</evidence>
<keyword evidence="2" id="KW-1185">Reference proteome</keyword>
<comment type="caution">
    <text evidence="1">The sequence shown here is derived from an EMBL/GenBank/DDBJ whole genome shotgun (WGS) entry which is preliminary data.</text>
</comment>
<organism evidence="1 2">
    <name type="scientific">Altererythrobacter ishigakiensis</name>
    <dbReference type="NCBI Taxonomy" id="476157"/>
    <lineage>
        <taxon>Bacteria</taxon>
        <taxon>Pseudomonadati</taxon>
        <taxon>Pseudomonadota</taxon>
        <taxon>Alphaproteobacteria</taxon>
        <taxon>Sphingomonadales</taxon>
        <taxon>Erythrobacteraceae</taxon>
        <taxon>Altererythrobacter</taxon>
    </lineage>
</organism>
<dbReference type="EMBL" id="VLLK01000001">
    <property type="protein sequence ID" value="TWJ09577.1"/>
    <property type="molecule type" value="Genomic_DNA"/>
</dbReference>
<name>A0A562UVG0_9SPHN</name>
<dbReference type="STRING" id="476157.GCA_001663155_02139"/>
<evidence type="ECO:0000313" key="2">
    <source>
        <dbReference type="Proteomes" id="UP000320547"/>
    </source>
</evidence>
<sequence>MSLAIPLALMAVAGTTESRADKGELPEGFSGAALMYHRALFPACPALAFEDDYLIQVLRQNQHELDDWVAGTAMADELLEARKQAASERALAKDTCPGRTAERDARAHQADILQLDEAMGLLDRLIVDAKDNIHYEREED</sequence>
<proteinExistence type="predicted"/>
<accession>A0A562UVG0</accession>
<gene>
    <name evidence="1" type="ORF">JN10_1214</name>
</gene>
<dbReference type="RefSeq" id="WP_067600985.1">
    <property type="nucleotide sequence ID" value="NZ_CP015963.1"/>
</dbReference>
<reference evidence="1 2" key="1">
    <citation type="submission" date="2019-07" db="EMBL/GenBank/DDBJ databases">
        <title>Genomic Encyclopedia of Archaeal and Bacterial Type Strains, Phase II (KMG-II): from individual species to whole genera.</title>
        <authorList>
            <person name="Goeker M."/>
        </authorList>
    </citation>
    <scope>NUCLEOTIDE SEQUENCE [LARGE SCALE GENOMIC DNA]</scope>
    <source>
        <strain evidence="1 2">ATCC BAA-2084</strain>
    </source>
</reference>